<evidence type="ECO:0000313" key="5">
    <source>
        <dbReference type="EMBL" id="KAG2846077.1"/>
    </source>
</evidence>
<dbReference type="Pfam" id="PF20147">
    <property type="entry name" value="Crinkler"/>
    <property type="match status" value="1"/>
</dbReference>
<comment type="caution">
    <text evidence="5">The sequence shown here is derived from an EMBL/GenBank/DDBJ whole genome shotgun (WGS) entry which is preliminary data.</text>
</comment>
<dbReference type="Proteomes" id="UP000735874">
    <property type="component" value="Unassembled WGS sequence"/>
</dbReference>
<feature type="domain" description="Crinkler effector protein N-terminal" evidence="4">
    <location>
        <begin position="5"/>
        <end position="99"/>
    </location>
</feature>
<evidence type="ECO:0000256" key="3">
    <source>
        <dbReference type="ARBA" id="ARBA00022525"/>
    </source>
</evidence>
<dbReference type="Proteomes" id="UP000736787">
    <property type="component" value="Unassembled WGS sequence"/>
</dbReference>
<evidence type="ECO:0000259" key="4">
    <source>
        <dbReference type="Pfam" id="PF20147"/>
    </source>
</evidence>
<dbReference type="EMBL" id="RCMG01000821">
    <property type="protein sequence ID" value="KAG2846077.1"/>
    <property type="molecule type" value="Genomic_DNA"/>
</dbReference>
<sequence>MMTRRFPVVIDPSLSVGHLKKAIKDKSATTITCDADELELFLAKPGDTWLTDAGASAVTLNERGYPQTVGSMDPSLSLNNAKYFGEKFQLGEGQVHVLVAREGQHPRCNKKYSKEHQT</sequence>
<dbReference type="InterPro" id="IPR045379">
    <property type="entry name" value="Crinkler_N"/>
</dbReference>
<dbReference type="GO" id="GO:0005576">
    <property type="term" value="C:extracellular region"/>
    <property type="evidence" value="ECO:0007669"/>
    <property type="project" value="UniProtKB-SubCell"/>
</dbReference>
<evidence type="ECO:0000256" key="1">
    <source>
        <dbReference type="ARBA" id="ARBA00004340"/>
    </source>
</evidence>
<accession>A0A8T0YJ71</accession>
<dbReference type="AlphaFoldDB" id="A0A8T0YJ71"/>
<evidence type="ECO:0000313" key="7">
    <source>
        <dbReference type="Proteomes" id="UP000735874"/>
    </source>
</evidence>
<dbReference type="GO" id="GO:0043657">
    <property type="term" value="C:host cell"/>
    <property type="evidence" value="ECO:0007669"/>
    <property type="project" value="UniProtKB-SubCell"/>
</dbReference>
<keyword evidence="3" id="KW-0964">Secreted</keyword>
<name>A0A8T0YJ71_9STRA</name>
<evidence type="ECO:0000256" key="2">
    <source>
        <dbReference type="ARBA" id="ARBA00004613"/>
    </source>
</evidence>
<reference evidence="5" key="1">
    <citation type="submission" date="2018-10" db="EMBL/GenBank/DDBJ databases">
        <title>Effector identification in a new, highly contiguous assembly of the strawberry crown rot pathogen Phytophthora cactorum.</title>
        <authorList>
            <person name="Armitage A.D."/>
            <person name="Nellist C.F."/>
            <person name="Bates H."/>
            <person name="Vickerstaff R.J."/>
            <person name="Harrison R.J."/>
        </authorList>
    </citation>
    <scope>NUCLEOTIDE SEQUENCE</scope>
    <source>
        <strain evidence="5">15-7</strain>
        <strain evidence="6">4040</strain>
    </source>
</reference>
<gene>
    <name evidence="5" type="ORF">PC113_g18047</name>
    <name evidence="6" type="ORF">PC117_g19148</name>
</gene>
<proteinExistence type="predicted"/>
<organism evidence="5 7">
    <name type="scientific">Phytophthora cactorum</name>
    <dbReference type="NCBI Taxonomy" id="29920"/>
    <lineage>
        <taxon>Eukaryota</taxon>
        <taxon>Sar</taxon>
        <taxon>Stramenopiles</taxon>
        <taxon>Oomycota</taxon>
        <taxon>Peronosporomycetes</taxon>
        <taxon>Peronosporales</taxon>
        <taxon>Peronosporaceae</taxon>
        <taxon>Phytophthora</taxon>
    </lineage>
</organism>
<dbReference type="EMBL" id="RCMK01000814">
    <property type="protein sequence ID" value="KAG2911519.1"/>
    <property type="molecule type" value="Genomic_DNA"/>
</dbReference>
<protein>
    <recommendedName>
        <fullName evidence="4">Crinkler effector protein N-terminal domain-containing protein</fullName>
    </recommendedName>
</protein>
<dbReference type="VEuPathDB" id="FungiDB:PC110_g11252"/>
<comment type="subcellular location">
    <subcellularLocation>
        <location evidence="1">Host cell</location>
    </subcellularLocation>
    <subcellularLocation>
        <location evidence="2">Secreted</location>
    </subcellularLocation>
</comment>
<evidence type="ECO:0000313" key="6">
    <source>
        <dbReference type="EMBL" id="KAG2911519.1"/>
    </source>
</evidence>